<dbReference type="CDD" id="cd09272">
    <property type="entry name" value="RNase_HI_RT_Ty1"/>
    <property type="match status" value="1"/>
</dbReference>
<dbReference type="EMBL" id="CAMXCT030002456">
    <property type="protein sequence ID" value="CAL4785591.1"/>
    <property type="molecule type" value="Genomic_DNA"/>
</dbReference>
<feature type="domain" description="C3H1-type" evidence="6">
    <location>
        <begin position="579"/>
        <end position="606"/>
    </location>
</feature>
<feature type="region of interest" description="Disordered" evidence="5">
    <location>
        <begin position="626"/>
        <end position="673"/>
    </location>
</feature>
<evidence type="ECO:0000259" key="7">
    <source>
        <dbReference type="PROSITE" id="PS50994"/>
    </source>
</evidence>
<accession>A0A9P1CU05</accession>
<evidence type="ECO:0000313" key="9">
    <source>
        <dbReference type="EMBL" id="CAL1151654.1"/>
    </source>
</evidence>
<reference evidence="8" key="1">
    <citation type="submission" date="2022-10" db="EMBL/GenBank/DDBJ databases">
        <authorList>
            <person name="Chen Y."/>
            <person name="Dougan E. K."/>
            <person name="Chan C."/>
            <person name="Rhodes N."/>
            <person name="Thang M."/>
        </authorList>
    </citation>
    <scope>NUCLEOTIDE SEQUENCE</scope>
</reference>
<proteinExistence type="predicted"/>
<evidence type="ECO:0000256" key="5">
    <source>
        <dbReference type="SAM" id="MobiDB-lite"/>
    </source>
</evidence>
<evidence type="ECO:0000313" key="10">
    <source>
        <dbReference type="EMBL" id="CAL4785591.1"/>
    </source>
</evidence>
<dbReference type="Proteomes" id="UP001152797">
    <property type="component" value="Unassembled WGS sequence"/>
</dbReference>
<dbReference type="SMART" id="SM00356">
    <property type="entry name" value="ZnF_C3H1"/>
    <property type="match status" value="2"/>
</dbReference>
<dbReference type="InterPro" id="IPR012337">
    <property type="entry name" value="RNaseH-like_sf"/>
</dbReference>
<dbReference type="GO" id="GO:0015074">
    <property type="term" value="P:DNA integration"/>
    <property type="evidence" value="ECO:0007669"/>
    <property type="project" value="InterPro"/>
</dbReference>
<name>A0A9P1CU05_9DINO</name>
<keyword evidence="2 4" id="KW-0863">Zinc-finger</keyword>
<evidence type="ECO:0000256" key="1">
    <source>
        <dbReference type="ARBA" id="ARBA00022723"/>
    </source>
</evidence>
<dbReference type="Gene3D" id="3.30.420.10">
    <property type="entry name" value="Ribonuclease H-like superfamily/Ribonuclease H"/>
    <property type="match status" value="1"/>
</dbReference>
<dbReference type="Pfam" id="PF00642">
    <property type="entry name" value="zf-CCCH"/>
    <property type="match status" value="1"/>
</dbReference>
<dbReference type="EMBL" id="CAMXCT020002456">
    <property type="protein sequence ID" value="CAL1151654.1"/>
    <property type="molecule type" value="Genomic_DNA"/>
</dbReference>
<dbReference type="PROSITE" id="PS50103">
    <property type="entry name" value="ZF_C3H1"/>
    <property type="match status" value="2"/>
</dbReference>
<dbReference type="InterPro" id="IPR045072">
    <property type="entry name" value="MKRN-like"/>
</dbReference>
<dbReference type="InterPro" id="IPR000571">
    <property type="entry name" value="Znf_CCCH"/>
</dbReference>
<feature type="zinc finger region" description="C3H1-type" evidence="4">
    <location>
        <begin position="607"/>
        <end position="628"/>
    </location>
</feature>
<protein>
    <submittedName>
        <fullName evidence="10">Retrovirus-related Pol polyprotein from transposon RE1 (Retro element 1) (AtRE1)</fullName>
    </submittedName>
</protein>
<feature type="region of interest" description="Disordered" evidence="5">
    <location>
        <begin position="25"/>
        <end position="52"/>
    </location>
</feature>
<evidence type="ECO:0000256" key="2">
    <source>
        <dbReference type="ARBA" id="ARBA00022771"/>
    </source>
</evidence>
<dbReference type="InterPro" id="IPR036855">
    <property type="entry name" value="Znf_CCCH_sf"/>
</dbReference>
<feature type="domain" description="C3H1-type" evidence="6">
    <location>
        <begin position="607"/>
        <end position="628"/>
    </location>
</feature>
<dbReference type="SUPFAM" id="SSF90229">
    <property type="entry name" value="CCCH zinc finger"/>
    <property type="match status" value="1"/>
</dbReference>
<dbReference type="GO" id="GO:0000209">
    <property type="term" value="P:protein polyubiquitination"/>
    <property type="evidence" value="ECO:0007669"/>
    <property type="project" value="InterPro"/>
</dbReference>
<evidence type="ECO:0000256" key="4">
    <source>
        <dbReference type="PROSITE-ProRule" id="PRU00723"/>
    </source>
</evidence>
<dbReference type="GO" id="GO:0008270">
    <property type="term" value="F:zinc ion binding"/>
    <property type="evidence" value="ECO:0007669"/>
    <property type="project" value="UniProtKB-KW"/>
</dbReference>
<feature type="compositionally biased region" description="Polar residues" evidence="5">
    <location>
        <begin position="39"/>
        <end position="49"/>
    </location>
</feature>
<dbReference type="InterPro" id="IPR001584">
    <property type="entry name" value="Integrase_cat-core"/>
</dbReference>
<dbReference type="GO" id="GO:0061630">
    <property type="term" value="F:ubiquitin protein ligase activity"/>
    <property type="evidence" value="ECO:0007669"/>
    <property type="project" value="InterPro"/>
</dbReference>
<feature type="compositionally biased region" description="Low complexity" evidence="5">
    <location>
        <begin position="628"/>
        <end position="640"/>
    </location>
</feature>
<dbReference type="Pfam" id="PF07727">
    <property type="entry name" value="RVT_2"/>
    <property type="match status" value="1"/>
</dbReference>
<organism evidence="8">
    <name type="scientific">Cladocopium goreaui</name>
    <dbReference type="NCBI Taxonomy" id="2562237"/>
    <lineage>
        <taxon>Eukaryota</taxon>
        <taxon>Sar</taxon>
        <taxon>Alveolata</taxon>
        <taxon>Dinophyceae</taxon>
        <taxon>Suessiales</taxon>
        <taxon>Symbiodiniaceae</taxon>
        <taxon>Cladocopium</taxon>
    </lineage>
</organism>
<feature type="region of interest" description="Disordered" evidence="5">
    <location>
        <begin position="279"/>
        <end position="302"/>
    </location>
</feature>
<dbReference type="InterPro" id="IPR036397">
    <property type="entry name" value="RNaseH_sf"/>
</dbReference>
<keyword evidence="1 4" id="KW-0479">Metal-binding</keyword>
<dbReference type="PANTHER" id="PTHR11224">
    <property type="entry name" value="MAKORIN-RELATED"/>
    <property type="match status" value="1"/>
</dbReference>
<keyword evidence="3 4" id="KW-0862">Zinc</keyword>
<dbReference type="EMBL" id="CAMXCT010002456">
    <property type="protein sequence ID" value="CAI3998279.1"/>
    <property type="molecule type" value="Genomic_DNA"/>
</dbReference>
<dbReference type="PROSITE" id="PS50994">
    <property type="entry name" value="INTEGRASE"/>
    <property type="match status" value="1"/>
</dbReference>
<feature type="compositionally biased region" description="Low complexity" evidence="5">
    <location>
        <begin position="653"/>
        <end position="666"/>
    </location>
</feature>
<keyword evidence="11" id="KW-1185">Reference proteome</keyword>
<dbReference type="OrthoDB" id="430473at2759"/>
<feature type="domain" description="Integrase catalytic" evidence="7">
    <location>
        <begin position="979"/>
        <end position="1113"/>
    </location>
</feature>
<comment type="caution">
    <text evidence="8">The sequence shown here is derived from an EMBL/GenBank/DDBJ whole genome shotgun (WGS) entry which is preliminary data.</text>
</comment>
<feature type="compositionally biased region" description="Polar residues" evidence="5">
    <location>
        <begin position="848"/>
        <end position="863"/>
    </location>
</feature>
<dbReference type="InterPro" id="IPR013103">
    <property type="entry name" value="RVT_2"/>
</dbReference>
<feature type="region of interest" description="Disordered" evidence="5">
    <location>
        <begin position="929"/>
        <end position="949"/>
    </location>
</feature>
<dbReference type="Gene3D" id="4.10.1000.10">
    <property type="entry name" value="Zinc finger, CCCH-type"/>
    <property type="match status" value="1"/>
</dbReference>
<evidence type="ECO:0000313" key="11">
    <source>
        <dbReference type="Proteomes" id="UP001152797"/>
    </source>
</evidence>
<feature type="zinc finger region" description="C3H1-type" evidence="4">
    <location>
        <begin position="579"/>
        <end position="606"/>
    </location>
</feature>
<evidence type="ECO:0000256" key="3">
    <source>
        <dbReference type="ARBA" id="ARBA00022833"/>
    </source>
</evidence>
<dbReference type="GO" id="GO:0003676">
    <property type="term" value="F:nucleic acid binding"/>
    <property type="evidence" value="ECO:0007669"/>
    <property type="project" value="InterPro"/>
</dbReference>
<feature type="region of interest" description="Disordered" evidence="5">
    <location>
        <begin position="837"/>
        <end position="877"/>
    </location>
</feature>
<dbReference type="PANTHER" id="PTHR11224:SF59">
    <property type="entry name" value="RING-TYPE E3 UBIQUITIN TRANSFERASE"/>
    <property type="match status" value="1"/>
</dbReference>
<feature type="compositionally biased region" description="Basic and acidic residues" evidence="5">
    <location>
        <begin position="930"/>
        <end position="939"/>
    </location>
</feature>
<reference evidence="9" key="2">
    <citation type="submission" date="2024-04" db="EMBL/GenBank/DDBJ databases">
        <authorList>
            <person name="Chen Y."/>
            <person name="Shah S."/>
            <person name="Dougan E. K."/>
            <person name="Thang M."/>
            <person name="Chan C."/>
        </authorList>
    </citation>
    <scope>NUCLEOTIDE SEQUENCE [LARGE SCALE GENOMIC DNA]</scope>
</reference>
<evidence type="ECO:0000259" key="6">
    <source>
        <dbReference type="PROSITE" id="PS50103"/>
    </source>
</evidence>
<sequence length="1938" mass="213700">MPIDQPSDFPREALRLHHANLPAPTHFSPVPDAPDFQVMSPNTGSTTSGLPPVPPFPMHVRRVEMSEVTVTPELLQQLAHLANAASEPMMVDEGVEMSAAIREIASQVKGRTEILAGAVQSVATSTQGLSDRVKMLEQQLIENIQREQALAERLQVYFKSQEDRQKSLERTLDRMGTAMASMQQAMTAMQASLDEHRTSMKDMTVSARSANEHAELRFSTLEDRHQAAMARMNYVDHRILQTCKLSAGPEHFLLTPSKDEQWQNDDDDDKTWWECEDPAGFKPPGLATSQQRKQTEPARSSAPLIQQTVDDGVDYKRDGVWKPLKDVPKLEIAPGESGTRALQLSVWKAEFLAIAHAVGQRWALFLQEKFQQAENAYEQRQMGKLSTYEYLDEGMWSASTCAGHLPSDFESRFCIVLTRTLPEEVKRPVFEYSTRAKVTSQKLLVCLLEVFNPGGKEEVKSLQQWVRSPPISQTFDEAFKVLRRWQLAVSRLSTLGLPPLSPHEKLSAMDGILQKLEGKSEALRMAPEIRRPQDAAVQSMLAQVEEEIRILQTDERTKFNRQGTLETVFRAEAKAAAKPAAPSFCQFFARGNCKKGDQCAFSHLSPCRFFVLGSCRHGDACKYPHVTPKATPKPKLAPKAFPKRSSETKPKQAAESNPKAAAAENAGDSQSRASSVRSLVMAATTQSSACKVSDEEKPLVLIDPGANEVIRPCRPELQRQMKNMSSTQVALANGQAVSAHRTREGELVLPASGQTCAEWIVPLERLTVGLHCKFCWDGRSGSPVLQVPQENGQIREVDVLVKNRLPYLSWTDFQPLRRRLAKLWKGKPTSCQAANLHEPHAEHPGPLPSSSTSEQRAPSSTASPGRGPAVCSSDGFSISSKERSDLEEMHAFGKKLLALGFPVPETGIQEEGASSSQCSTCKAAVSPAAKELDDGRDLEDGTLPDDVPTPEQEALKQLRARCEQGLYDKQCETCLKSKGYRRPHRRLAAESISNGVLSMDLSGPHPVSVDGHRYMLVTALRLSNGTVLPFLRTLPNKESATVLQALLSIMAQISSMTGGIAVYFRVHSDCGGEFAANRMVEQIHALGLWKTTTASHSPEANGVAERMVQKVKDDATRCLLHGSLPLVFWPFAARHGVFIARQRALGLPIPAALPKVGQKVLVRKVAADNFTSRLDEAVFLCEDETIPNGALVLMKRPSGERGQIVKTRMPLVAPTAAKTWRLESKDDQREWVSNTGELCWDEPADGQPQLTFEERTAGPDLSAGDVLELVKKQMGNTEPSWSDFCKFGHGYLLSLDHGEPKFACKAVKANDSSSHMSNQDERIRYHVLPFDLEEDMNQTEAQSRDIATSAEAVPQSVLWSDDTSEEERAKWINGLQAELDNMMEKQVLREVTREEAKGFFGLTSTSELPIPVPSKLVLTRKPMMDPAPSEASASIASAVAHSSWKAKVRLVACGNYQADTQAHMLENSSANPSQEIVRLLISMLVRHPEWVALVLDIACAFLNAELGDDKVLIRPPPSLVRMGLIAPHVLWLALRAIYGLRKAPKLWQEERNRMLDHRVVNTSIGSVVMQPLESGAWLLQEDGECVGLFMMYVDDGLLVGPREVLVSLGAELKTLWDLKCQGFLASHALGGESVVPVGDESVPVQQELNFLGVKIRRCPDNGVLLHQTSWLIQELNKRGWLHMKGSPSLPAVPEGTLEPMTRDQQYTEVLRKAQSEVLCLQWLALRSRPDIAATVGSAACLSAIHPGVALKLCQGIWRYLSSTRNHGVFFAPCFPESCFDDSLWLFGDASLAPGASRSRTGVVIKWGDHILSWKSQRQALTAWSAFEAEVDAGASACQVGVPVKVLLQKVLGQPIQTFLGSDNAACVANLVKGSNTTVPTRTRHFGMRCAYIRDQAHAEGFAIQHIPGTDIPSDALTKVLQRCKLEESRQKLNVLAKL</sequence>
<dbReference type="SUPFAM" id="SSF53098">
    <property type="entry name" value="Ribonuclease H-like"/>
    <property type="match status" value="1"/>
</dbReference>
<evidence type="ECO:0000313" key="8">
    <source>
        <dbReference type="EMBL" id="CAI3998279.1"/>
    </source>
</evidence>
<gene>
    <name evidence="8" type="ORF">C1SCF055_LOCUS24592</name>
</gene>